<proteinExistence type="predicted"/>
<comment type="caution">
    <text evidence="2">The sequence shown here is derived from an EMBL/GenBank/DDBJ whole genome shotgun (WGS) entry which is preliminary data.</text>
</comment>
<feature type="region of interest" description="Disordered" evidence="1">
    <location>
        <begin position="1"/>
        <end position="44"/>
    </location>
</feature>
<dbReference type="RefSeq" id="WP_344511079.1">
    <property type="nucleotide sequence ID" value="NZ_BAAATU010000019.1"/>
</dbReference>
<name>A0ABW1GNB2_9ACTN</name>
<evidence type="ECO:0000313" key="2">
    <source>
        <dbReference type="EMBL" id="MFC5915356.1"/>
    </source>
</evidence>
<gene>
    <name evidence="2" type="ORF">ACFP1B_18300</name>
</gene>
<accession>A0ABW1GNB2</accession>
<dbReference type="Proteomes" id="UP001596200">
    <property type="component" value="Unassembled WGS sequence"/>
</dbReference>
<keyword evidence="3" id="KW-1185">Reference proteome</keyword>
<organism evidence="2 3">
    <name type="scientific">Streptomyces pulveraceus</name>
    <dbReference type="NCBI Taxonomy" id="68258"/>
    <lineage>
        <taxon>Bacteria</taxon>
        <taxon>Bacillati</taxon>
        <taxon>Actinomycetota</taxon>
        <taxon>Actinomycetes</taxon>
        <taxon>Kitasatosporales</taxon>
        <taxon>Streptomycetaceae</taxon>
        <taxon>Streptomyces</taxon>
    </lineage>
</organism>
<sequence>MPCPISDEEISKAKDHKHRKSRVGQRTRERLPLLPVLTDTVDRR</sequence>
<evidence type="ECO:0000313" key="3">
    <source>
        <dbReference type="Proteomes" id="UP001596200"/>
    </source>
</evidence>
<feature type="compositionally biased region" description="Basic residues" evidence="1">
    <location>
        <begin position="14"/>
        <end position="25"/>
    </location>
</feature>
<reference evidence="3" key="1">
    <citation type="journal article" date="2019" name="Int. J. Syst. Evol. Microbiol.">
        <title>The Global Catalogue of Microorganisms (GCM) 10K type strain sequencing project: providing services to taxonomists for standard genome sequencing and annotation.</title>
        <authorList>
            <consortium name="The Broad Institute Genomics Platform"/>
            <consortium name="The Broad Institute Genome Sequencing Center for Infectious Disease"/>
            <person name="Wu L."/>
            <person name="Ma J."/>
        </authorList>
    </citation>
    <scope>NUCLEOTIDE SEQUENCE [LARGE SCALE GENOMIC DNA]</scope>
    <source>
        <strain evidence="3">JCM 4147</strain>
    </source>
</reference>
<dbReference type="EMBL" id="JBHSPU010000016">
    <property type="protein sequence ID" value="MFC5915356.1"/>
    <property type="molecule type" value="Genomic_DNA"/>
</dbReference>
<protein>
    <submittedName>
        <fullName evidence="2">Uncharacterized protein</fullName>
    </submittedName>
</protein>
<evidence type="ECO:0000256" key="1">
    <source>
        <dbReference type="SAM" id="MobiDB-lite"/>
    </source>
</evidence>